<dbReference type="AlphaFoldDB" id="A8FS42"/>
<gene>
    <name evidence="2" type="ordered locus">Ssed_1054</name>
</gene>
<dbReference type="Pfam" id="PF13211">
    <property type="entry name" value="DUF4019"/>
    <property type="match status" value="1"/>
</dbReference>
<dbReference type="STRING" id="425104.Ssed_1054"/>
<dbReference type="Proteomes" id="UP000002015">
    <property type="component" value="Chromosome"/>
</dbReference>
<organism evidence="2 3">
    <name type="scientific">Shewanella sediminis (strain HAW-EB3)</name>
    <dbReference type="NCBI Taxonomy" id="425104"/>
    <lineage>
        <taxon>Bacteria</taxon>
        <taxon>Pseudomonadati</taxon>
        <taxon>Pseudomonadota</taxon>
        <taxon>Gammaproteobacteria</taxon>
        <taxon>Alteromonadales</taxon>
        <taxon>Shewanellaceae</taxon>
        <taxon>Shewanella</taxon>
    </lineage>
</organism>
<proteinExistence type="predicted"/>
<feature type="chain" id="PRO_5002719975" description="DUF4019 domain-containing protein" evidence="1">
    <location>
        <begin position="19"/>
        <end position="131"/>
    </location>
</feature>
<dbReference type="EMBL" id="CP000821">
    <property type="protein sequence ID" value="ABV35665.1"/>
    <property type="molecule type" value="Genomic_DNA"/>
</dbReference>
<sequence length="131" mass="14336" precursor="true">MKKLFLILTLCVSSAVWANGDSGSGAAKEWLNIVDAGNYIESWKKADSFFKSQLTESKWDAALKGVRAPLGKVISRSELSSKAHSSLPGAPDGEYLVIQYQTEFSNKKTSIETLTLSKSSGQWLPVGYFIK</sequence>
<evidence type="ECO:0000313" key="2">
    <source>
        <dbReference type="EMBL" id="ABV35665.1"/>
    </source>
</evidence>
<accession>A8FS42</accession>
<dbReference type="HOGENOM" id="CLU_124351_0_0_6"/>
<protein>
    <recommendedName>
        <fullName evidence="4">DUF4019 domain-containing protein</fullName>
    </recommendedName>
</protein>
<evidence type="ECO:0008006" key="4">
    <source>
        <dbReference type="Google" id="ProtNLM"/>
    </source>
</evidence>
<keyword evidence="3" id="KW-1185">Reference proteome</keyword>
<feature type="signal peptide" evidence="1">
    <location>
        <begin position="1"/>
        <end position="18"/>
    </location>
</feature>
<dbReference type="InterPro" id="IPR025091">
    <property type="entry name" value="DUF4019"/>
</dbReference>
<evidence type="ECO:0000256" key="1">
    <source>
        <dbReference type="SAM" id="SignalP"/>
    </source>
</evidence>
<dbReference type="RefSeq" id="WP_012141401.1">
    <property type="nucleotide sequence ID" value="NC_009831.1"/>
</dbReference>
<dbReference type="OrthoDB" id="21915at2"/>
<reference evidence="2 3" key="1">
    <citation type="submission" date="2007-08" db="EMBL/GenBank/DDBJ databases">
        <title>Complete sequence of Shewanella sediminis HAW-EB3.</title>
        <authorList>
            <consortium name="US DOE Joint Genome Institute"/>
            <person name="Copeland A."/>
            <person name="Lucas S."/>
            <person name="Lapidus A."/>
            <person name="Barry K."/>
            <person name="Glavina del Rio T."/>
            <person name="Dalin E."/>
            <person name="Tice H."/>
            <person name="Pitluck S."/>
            <person name="Chertkov O."/>
            <person name="Brettin T."/>
            <person name="Bruce D."/>
            <person name="Detter J.C."/>
            <person name="Han C."/>
            <person name="Schmutz J."/>
            <person name="Larimer F."/>
            <person name="Land M."/>
            <person name="Hauser L."/>
            <person name="Kyrpides N."/>
            <person name="Kim E."/>
            <person name="Zhao J.-S."/>
            <person name="Richardson P."/>
        </authorList>
    </citation>
    <scope>NUCLEOTIDE SEQUENCE [LARGE SCALE GENOMIC DNA]</scope>
    <source>
        <strain evidence="2 3">HAW-EB3</strain>
    </source>
</reference>
<evidence type="ECO:0000313" key="3">
    <source>
        <dbReference type="Proteomes" id="UP000002015"/>
    </source>
</evidence>
<keyword evidence="1" id="KW-0732">Signal</keyword>
<name>A8FS42_SHESH</name>
<dbReference type="KEGG" id="sse:Ssed_1054"/>
<dbReference type="eggNOG" id="COG2771">
    <property type="taxonomic scope" value="Bacteria"/>
</dbReference>